<accession>A0A1Y3CI21</accession>
<dbReference type="RefSeq" id="WP_086203605.1">
    <property type="nucleotide sequence ID" value="NZ_NEGB01000004.1"/>
</dbReference>
<keyword evidence="6" id="KW-0680">Restriction system</keyword>
<evidence type="ECO:0000256" key="4">
    <source>
        <dbReference type="ARBA" id="ARBA00022679"/>
    </source>
</evidence>
<comment type="catalytic activity">
    <reaction evidence="7">
        <text>a 2'-deoxyadenosine in DNA + S-adenosyl-L-methionine = an N(6)-methyl-2'-deoxyadenosine in DNA + S-adenosyl-L-homocysteine + H(+)</text>
        <dbReference type="Rhea" id="RHEA:15197"/>
        <dbReference type="Rhea" id="RHEA-COMP:12418"/>
        <dbReference type="Rhea" id="RHEA-COMP:12419"/>
        <dbReference type="ChEBI" id="CHEBI:15378"/>
        <dbReference type="ChEBI" id="CHEBI:57856"/>
        <dbReference type="ChEBI" id="CHEBI:59789"/>
        <dbReference type="ChEBI" id="CHEBI:90615"/>
        <dbReference type="ChEBI" id="CHEBI:90616"/>
        <dbReference type="EC" id="2.1.1.72"/>
    </reaction>
</comment>
<evidence type="ECO:0000256" key="1">
    <source>
        <dbReference type="ARBA" id="ARBA00006594"/>
    </source>
</evidence>
<sequence>MITGEIKSKIDHIWNAFWSGGISNPLEVMEQMTFLLFIRRLDEIQIAKERKANRLKQDIEHPIFTAEQDALRWSKFITLGDPTQLYELVSSQVFPFIKNIGSEENSTYSHHMKDARFTIPTPALLTKVVDLLADVPMDDKDTKGDIYEYMLGKIASAGQNGQFRTPRHIIKMIVDLMQPKPTDTICDPACGTAGFLVAASEYLNEHHSSEIFASPETTKRFSEETFFGYDFDSTMLRIGSMNMMLHGVENPSIENRDSLSEAHSHIESKYSLILANPPFAGSLDAEACAKNIQAIVKTKKTELLFLALFLRLLKTGGRAAIIVPDGVLFGSSTAHKALRQKIVEEQQLEAIISMPSGVFKPYAGVSTAIMIFTKTMSGGTDKVWFYDMQADGFSLDDKRNELDSSKHENNNIPDILARFKNLSAENERKATDQSFLVDKAAIAANGYDLSINRYKEVVYEQVEYEAPSKILADLELLEQDILNGMNELKELLK</sequence>
<dbReference type="Gene3D" id="1.20.1260.30">
    <property type="match status" value="1"/>
</dbReference>
<dbReference type="InterPro" id="IPR051537">
    <property type="entry name" value="DNA_Adenine_Mtase"/>
</dbReference>
<reference evidence="10 11" key="1">
    <citation type="submission" date="2017-04" db="EMBL/GenBank/DDBJ databases">
        <title>High diversity of culturable Acinetobacter species in natural soil and water ecosystems.</title>
        <authorList>
            <person name="Nemec A."/>
            <person name="Radolfova-Krizova L."/>
        </authorList>
    </citation>
    <scope>NUCLEOTIDE SEQUENCE [LARGE SCALE GENOMIC DNA]</scope>
    <source>
        <strain evidence="10 11">ANC 4999</strain>
    </source>
</reference>
<dbReference type="GO" id="GO:0032259">
    <property type="term" value="P:methylation"/>
    <property type="evidence" value="ECO:0007669"/>
    <property type="project" value="UniProtKB-KW"/>
</dbReference>
<evidence type="ECO:0000259" key="9">
    <source>
        <dbReference type="Pfam" id="PF12161"/>
    </source>
</evidence>
<dbReference type="Proteomes" id="UP000242765">
    <property type="component" value="Unassembled WGS sequence"/>
</dbReference>
<dbReference type="Pfam" id="PF02384">
    <property type="entry name" value="N6_Mtase"/>
    <property type="match status" value="1"/>
</dbReference>
<keyword evidence="11" id="KW-1185">Reference proteome</keyword>
<dbReference type="InterPro" id="IPR029063">
    <property type="entry name" value="SAM-dependent_MTases_sf"/>
</dbReference>
<organism evidence="10 11">
    <name type="scientific">Acinetobacter silvestris</name>
    <dbReference type="NCBI Taxonomy" id="1977882"/>
    <lineage>
        <taxon>Bacteria</taxon>
        <taxon>Pseudomonadati</taxon>
        <taxon>Pseudomonadota</taxon>
        <taxon>Gammaproteobacteria</taxon>
        <taxon>Moraxellales</taxon>
        <taxon>Moraxellaceae</taxon>
        <taxon>Acinetobacter</taxon>
    </lineage>
</organism>
<dbReference type="Gene3D" id="3.40.50.150">
    <property type="entry name" value="Vaccinia Virus protein VP39"/>
    <property type="match status" value="1"/>
</dbReference>
<keyword evidence="3 10" id="KW-0489">Methyltransferase</keyword>
<dbReference type="EC" id="2.1.1.72" evidence="2"/>
<dbReference type="GO" id="GO:0008170">
    <property type="term" value="F:N-methyltransferase activity"/>
    <property type="evidence" value="ECO:0007669"/>
    <property type="project" value="InterPro"/>
</dbReference>
<evidence type="ECO:0000256" key="7">
    <source>
        <dbReference type="ARBA" id="ARBA00047942"/>
    </source>
</evidence>
<feature type="domain" description="DNA methylase adenine-specific" evidence="8">
    <location>
        <begin position="139"/>
        <end position="457"/>
    </location>
</feature>
<gene>
    <name evidence="10" type="ORF">B9T28_08775</name>
</gene>
<evidence type="ECO:0000313" key="11">
    <source>
        <dbReference type="Proteomes" id="UP000242765"/>
    </source>
</evidence>
<comment type="caution">
    <text evidence="10">The sequence shown here is derived from an EMBL/GenBank/DDBJ whole genome shotgun (WGS) entry which is preliminary data.</text>
</comment>
<dbReference type="InterPro" id="IPR022749">
    <property type="entry name" value="D12N6_MeTrfase_N"/>
</dbReference>
<dbReference type="OrthoDB" id="9784823at2"/>
<name>A0A1Y3CI21_9GAMM</name>
<evidence type="ECO:0000313" key="10">
    <source>
        <dbReference type="EMBL" id="OTG65542.1"/>
    </source>
</evidence>
<dbReference type="GO" id="GO:0009307">
    <property type="term" value="P:DNA restriction-modification system"/>
    <property type="evidence" value="ECO:0007669"/>
    <property type="project" value="UniProtKB-KW"/>
</dbReference>
<dbReference type="InterPro" id="IPR003356">
    <property type="entry name" value="DNA_methylase_A-5"/>
</dbReference>
<comment type="similarity">
    <text evidence="1">Belongs to the N(4)/N(6)-methyltransferase family.</text>
</comment>
<dbReference type="AlphaFoldDB" id="A0A1Y3CI21"/>
<dbReference type="GO" id="GO:0009007">
    <property type="term" value="F:site-specific DNA-methyltransferase (adenine-specific) activity"/>
    <property type="evidence" value="ECO:0007669"/>
    <property type="project" value="UniProtKB-EC"/>
</dbReference>
<dbReference type="InterPro" id="IPR002052">
    <property type="entry name" value="DNA_methylase_N6_adenine_CS"/>
</dbReference>
<feature type="domain" description="N6 adenine-specific DNA methyltransferase N-terminal" evidence="9">
    <location>
        <begin position="6"/>
        <end position="131"/>
    </location>
</feature>
<evidence type="ECO:0000259" key="8">
    <source>
        <dbReference type="Pfam" id="PF02384"/>
    </source>
</evidence>
<keyword evidence="5" id="KW-0949">S-adenosyl-L-methionine</keyword>
<dbReference type="PANTHER" id="PTHR42933">
    <property type="entry name" value="SLR6095 PROTEIN"/>
    <property type="match status" value="1"/>
</dbReference>
<evidence type="ECO:0000256" key="3">
    <source>
        <dbReference type="ARBA" id="ARBA00022603"/>
    </source>
</evidence>
<dbReference type="InterPro" id="IPR038333">
    <property type="entry name" value="T1MK-like_N_sf"/>
</dbReference>
<dbReference type="EMBL" id="NEGB01000004">
    <property type="protein sequence ID" value="OTG65542.1"/>
    <property type="molecule type" value="Genomic_DNA"/>
</dbReference>
<proteinExistence type="inferred from homology"/>
<protein>
    <recommendedName>
        <fullName evidence="2">site-specific DNA-methyltransferase (adenine-specific)</fullName>
        <ecNumber evidence="2">2.1.1.72</ecNumber>
    </recommendedName>
</protein>
<dbReference type="PRINTS" id="PR00507">
    <property type="entry name" value="N12N6MTFRASE"/>
</dbReference>
<dbReference type="Pfam" id="PF12161">
    <property type="entry name" value="HsdM_N"/>
    <property type="match status" value="1"/>
</dbReference>
<dbReference type="PROSITE" id="PS00092">
    <property type="entry name" value="N6_MTASE"/>
    <property type="match status" value="1"/>
</dbReference>
<dbReference type="GO" id="GO:0003677">
    <property type="term" value="F:DNA binding"/>
    <property type="evidence" value="ECO:0007669"/>
    <property type="project" value="InterPro"/>
</dbReference>
<evidence type="ECO:0000256" key="2">
    <source>
        <dbReference type="ARBA" id="ARBA00011900"/>
    </source>
</evidence>
<keyword evidence="4 10" id="KW-0808">Transferase</keyword>
<dbReference type="SUPFAM" id="SSF53335">
    <property type="entry name" value="S-adenosyl-L-methionine-dependent methyltransferases"/>
    <property type="match status" value="1"/>
</dbReference>
<evidence type="ECO:0000256" key="5">
    <source>
        <dbReference type="ARBA" id="ARBA00022691"/>
    </source>
</evidence>
<evidence type="ECO:0000256" key="6">
    <source>
        <dbReference type="ARBA" id="ARBA00022747"/>
    </source>
</evidence>
<dbReference type="STRING" id="1977882.B9T28_08775"/>
<dbReference type="PANTHER" id="PTHR42933:SF3">
    <property type="entry name" value="TYPE I RESTRICTION ENZYME MJAVIII METHYLASE SUBUNIT"/>
    <property type="match status" value="1"/>
</dbReference>